<gene>
    <name evidence="2" type="ORF">OKW52_20480</name>
</gene>
<dbReference type="Proteomes" id="UP001208938">
    <property type="component" value="Unassembled WGS sequence"/>
</dbReference>
<evidence type="ECO:0000256" key="1">
    <source>
        <dbReference type="SAM" id="MobiDB-lite"/>
    </source>
</evidence>
<evidence type="ECO:0000313" key="2">
    <source>
        <dbReference type="EMBL" id="MCW1934565.1"/>
    </source>
</evidence>
<name>A0ABT3H416_9RHOB</name>
<sequence>MTPDQRSCARHALGLPNGSRQSYRNHFCAPPCTTAHGQLSAPVAAGHARREQLRHDLDRFTLTASGARLALDPGETLCPEDFPKVLP</sequence>
<reference evidence="2 3" key="1">
    <citation type="submission" date="2022-10" db="EMBL/GenBank/DDBJ databases">
        <title>Pararhodobacter sp. nov., isolated from marine algae.</title>
        <authorList>
            <person name="Choi B.J."/>
            <person name="Kim J.M."/>
            <person name="Lee J.K."/>
            <person name="Choi D.G."/>
            <person name="Jeon C.O."/>
        </authorList>
    </citation>
    <scope>NUCLEOTIDE SEQUENCE [LARGE SCALE GENOMIC DNA]</scope>
    <source>
        <strain evidence="2 3">ZQ420</strain>
    </source>
</reference>
<feature type="region of interest" description="Disordered" evidence="1">
    <location>
        <begin position="1"/>
        <end position="20"/>
    </location>
</feature>
<protein>
    <submittedName>
        <fullName evidence="2">Uncharacterized protein</fullName>
    </submittedName>
</protein>
<comment type="caution">
    <text evidence="2">The sequence shown here is derived from an EMBL/GenBank/DDBJ whole genome shotgun (WGS) entry which is preliminary data.</text>
</comment>
<organism evidence="2 3">
    <name type="scientific">Pararhodobacter zhoushanensis</name>
    <dbReference type="NCBI Taxonomy" id="2479545"/>
    <lineage>
        <taxon>Bacteria</taxon>
        <taxon>Pseudomonadati</taxon>
        <taxon>Pseudomonadota</taxon>
        <taxon>Alphaproteobacteria</taxon>
        <taxon>Rhodobacterales</taxon>
        <taxon>Paracoccaceae</taxon>
        <taxon>Pararhodobacter</taxon>
    </lineage>
</organism>
<evidence type="ECO:0000313" key="3">
    <source>
        <dbReference type="Proteomes" id="UP001208938"/>
    </source>
</evidence>
<accession>A0ABT3H416</accession>
<dbReference type="EMBL" id="JAPDFL010000001">
    <property type="protein sequence ID" value="MCW1934565.1"/>
    <property type="molecule type" value="Genomic_DNA"/>
</dbReference>
<keyword evidence="3" id="KW-1185">Reference proteome</keyword>
<dbReference type="RefSeq" id="WP_264507349.1">
    <property type="nucleotide sequence ID" value="NZ_JAPDFL010000001.1"/>
</dbReference>
<proteinExistence type="predicted"/>